<keyword evidence="1" id="KW-0304">Gas vesicle</keyword>
<proteinExistence type="inferred from homology"/>
<feature type="region of interest" description="Disordered" evidence="4">
    <location>
        <begin position="1"/>
        <end position="24"/>
    </location>
</feature>
<sequence>MTVERSTAYPAPAAGYPRGDDLPAGERMTAERATLVDLLDRLLAGGVVLQGDLTLSIADVDLVRISLRVLIASVGEDGEPIGRA</sequence>
<comment type="caution">
    <text evidence="5">The sequence shown here is derived from an EMBL/GenBank/DDBJ whole genome shotgun (WGS) entry which is preliminary data.</text>
</comment>
<dbReference type="Pfam" id="PF00741">
    <property type="entry name" value="Gas_vesicle"/>
    <property type="match status" value="1"/>
</dbReference>
<dbReference type="EMBL" id="JACJII010000001">
    <property type="protein sequence ID" value="MBA9002514.1"/>
    <property type="molecule type" value="Genomic_DNA"/>
</dbReference>
<feature type="compositionally biased region" description="Low complexity" evidence="4">
    <location>
        <begin position="8"/>
        <end position="17"/>
    </location>
</feature>
<comment type="similarity">
    <text evidence="3">Belongs to the gas vesicle GvpA family.</text>
</comment>
<dbReference type="GO" id="GO:0031411">
    <property type="term" value="C:gas vesicle"/>
    <property type="evidence" value="ECO:0007669"/>
    <property type="project" value="UniProtKB-SubCell"/>
</dbReference>
<dbReference type="RefSeq" id="WP_198679316.1">
    <property type="nucleotide sequence ID" value="NZ_JACJII010000001.1"/>
</dbReference>
<evidence type="ECO:0000256" key="1">
    <source>
        <dbReference type="ARBA" id="ARBA00022987"/>
    </source>
</evidence>
<gene>
    <name evidence="5" type="ORF">HNR21_001396</name>
</gene>
<evidence type="ECO:0000313" key="5">
    <source>
        <dbReference type="EMBL" id="MBA9002514.1"/>
    </source>
</evidence>
<evidence type="ECO:0000256" key="2">
    <source>
        <dbReference type="ARBA" id="ARBA00035108"/>
    </source>
</evidence>
<dbReference type="PANTHER" id="PTHR35344:SF4">
    <property type="entry name" value="GAS VESICLE PROTEIN A1"/>
    <property type="match status" value="1"/>
</dbReference>
<protein>
    <recommendedName>
        <fullName evidence="7">Gas vesicle protein</fullName>
    </recommendedName>
</protein>
<dbReference type="Proteomes" id="UP000539313">
    <property type="component" value="Unassembled WGS sequence"/>
</dbReference>
<keyword evidence="6" id="KW-1185">Reference proteome</keyword>
<dbReference type="InterPro" id="IPR050530">
    <property type="entry name" value="GvpA"/>
</dbReference>
<dbReference type="GO" id="GO:0005198">
    <property type="term" value="F:structural molecule activity"/>
    <property type="evidence" value="ECO:0007669"/>
    <property type="project" value="InterPro"/>
</dbReference>
<reference evidence="5 6" key="1">
    <citation type="submission" date="2020-08" db="EMBL/GenBank/DDBJ databases">
        <title>Sequencing the genomes of 1000 actinobacteria strains.</title>
        <authorList>
            <person name="Klenk H.-P."/>
        </authorList>
    </citation>
    <scope>NUCLEOTIDE SEQUENCE [LARGE SCALE GENOMIC DNA]</scope>
    <source>
        <strain evidence="5 6">DSM 45823</strain>
    </source>
</reference>
<evidence type="ECO:0000256" key="3">
    <source>
        <dbReference type="ARBA" id="ARBA00035646"/>
    </source>
</evidence>
<evidence type="ECO:0000256" key="4">
    <source>
        <dbReference type="SAM" id="MobiDB-lite"/>
    </source>
</evidence>
<accession>A0A7W3MV79</accession>
<dbReference type="GO" id="GO:0012506">
    <property type="term" value="C:vesicle membrane"/>
    <property type="evidence" value="ECO:0007669"/>
    <property type="project" value="InterPro"/>
</dbReference>
<name>A0A7W3MV79_9ACTN</name>
<dbReference type="InterPro" id="IPR000638">
    <property type="entry name" value="Gas-vesicle_GvpA-like"/>
</dbReference>
<comment type="subcellular location">
    <subcellularLocation>
        <location evidence="2">Gas vesicle</location>
    </subcellularLocation>
</comment>
<dbReference type="PANTHER" id="PTHR35344">
    <property type="entry name" value="GAS VESICLE STRUCTURAL PROTEIN 2-RELATED"/>
    <property type="match status" value="1"/>
</dbReference>
<organism evidence="5 6">
    <name type="scientific">Thermomonospora cellulosilytica</name>
    <dbReference type="NCBI Taxonomy" id="1411118"/>
    <lineage>
        <taxon>Bacteria</taxon>
        <taxon>Bacillati</taxon>
        <taxon>Actinomycetota</taxon>
        <taxon>Actinomycetes</taxon>
        <taxon>Streptosporangiales</taxon>
        <taxon>Thermomonosporaceae</taxon>
        <taxon>Thermomonospora</taxon>
    </lineage>
</organism>
<evidence type="ECO:0000313" key="6">
    <source>
        <dbReference type="Proteomes" id="UP000539313"/>
    </source>
</evidence>
<evidence type="ECO:0008006" key="7">
    <source>
        <dbReference type="Google" id="ProtNLM"/>
    </source>
</evidence>
<dbReference type="AlphaFoldDB" id="A0A7W3MV79"/>